<protein>
    <recommendedName>
        <fullName evidence="4">DUF2177 domain-containing protein</fullName>
    </recommendedName>
</protein>
<feature type="transmembrane region" description="Helical" evidence="1">
    <location>
        <begin position="48"/>
        <end position="67"/>
    </location>
</feature>
<accession>A0A0F5JVR6</accession>
<comment type="caution">
    <text evidence="2">The sequence shown here is derived from an EMBL/GenBank/DDBJ whole genome shotgun (WGS) entry which is preliminary data.</text>
</comment>
<dbReference type="InterPro" id="IPR018687">
    <property type="entry name" value="DUF2177_membr"/>
</dbReference>
<dbReference type="Pfam" id="PF09945">
    <property type="entry name" value="DUF2177"/>
    <property type="match status" value="1"/>
</dbReference>
<gene>
    <name evidence="2" type="ORF">WM40_21740</name>
</gene>
<dbReference type="EMBL" id="LAQU01000034">
    <property type="protein sequence ID" value="KKB61719.1"/>
    <property type="molecule type" value="Genomic_DNA"/>
</dbReference>
<keyword evidence="1" id="KW-1133">Transmembrane helix</keyword>
<dbReference type="OrthoDB" id="166547at2"/>
<dbReference type="Proteomes" id="UP000033618">
    <property type="component" value="Unassembled WGS sequence"/>
</dbReference>
<evidence type="ECO:0000256" key="1">
    <source>
        <dbReference type="SAM" id="Phobius"/>
    </source>
</evidence>
<keyword evidence="1" id="KW-0812">Transmembrane</keyword>
<proteinExistence type="predicted"/>
<sequence length="137" mass="14735">MGWLLRGGIAYVGTAVVFLLLDAVYLRWIGGALYRSALGDYLVDPVRMGPAVAFYVIYVLGIVYFAVLPGVAVADWTMALVRGAALGFLAYATYELTNHATLARWTLKLVVADMVWGTIVTAAGAVAGYGALRMLQR</sequence>
<keyword evidence="1" id="KW-0472">Membrane</keyword>
<feature type="transmembrane region" description="Helical" evidence="1">
    <location>
        <begin position="9"/>
        <end position="28"/>
    </location>
</feature>
<dbReference type="STRING" id="28092.WM40_21740"/>
<keyword evidence="3" id="KW-1185">Reference proteome</keyword>
<dbReference type="PATRIC" id="fig|28092.6.peg.5116"/>
<feature type="transmembrane region" description="Helical" evidence="1">
    <location>
        <begin position="74"/>
        <end position="94"/>
    </location>
</feature>
<dbReference type="AlphaFoldDB" id="A0A0F5JVR6"/>
<organism evidence="2 3">
    <name type="scientific">Robbsia andropogonis</name>
    <dbReference type="NCBI Taxonomy" id="28092"/>
    <lineage>
        <taxon>Bacteria</taxon>
        <taxon>Pseudomonadati</taxon>
        <taxon>Pseudomonadota</taxon>
        <taxon>Betaproteobacteria</taxon>
        <taxon>Burkholderiales</taxon>
        <taxon>Burkholderiaceae</taxon>
        <taxon>Robbsia</taxon>
    </lineage>
</organism>
<evidence type="ECO:0000313" key="3">
    <source>
        <dbReference type="Proteomes" id="UP000033618"/>
    </source>
</evidence>
<reference evidence="2 3" key="1">
    <citation type="submission" date="2015-03" db="EMBL/GenBank/DDBJ databases">
        <title>Draft Genome Sequence of Burkholderia andropogonis type strain ICMP2807, isolated from Sorghum bicolor.</title>
        <authorList>
            <person name="Lopes-Santos L."/>
            <person name="Castro D.B."/>
            <person name="Ottoboni L.M."/>
            <person name="Park D."/>
            <person name="Weirc B.S."/>
            <person name="Destefano S.A."/>
        </authorList>
    </citation>
    <scope>NUCLEOTIDE SEQUENCE [LARGE SCALE GENOMIC DNA]</scope>
    <source>
        <strain evidence="2 3">ICMP2807</strain>
    </source>
</reference>
<evidence type="ECO:0008006" key="4">
    <source>
        <dbReference type="Google" id="ProtNLM"/>
    </source>
</evidence>
<feature type="transmembrane region" description="Helical" evidence="1">
    <location>
        <begin position="114"/>
        <end position="132"/>
    </location>
</feature>
<evidence type="ECO:0000313" key="2">
    <source>
        <dbReference type="EMBL" id="KKB61719.1"/>
    </source>
</evidence>
<name>A0A0F5JVR6_9BURK</name>